<dbReference type="AlphaFoldDB" id="A0A4Y4D2P2"/>
<dbReference type="OrthoDB" id="7256431at2"/>
<name>A0A4Y4D2P2_ZOORA</name>
<evidence type="ECO:0000313" key="2">
    <source>
        <dbReference type="Proteomes" id="UP000318422"/>
    </source>
</evidence>
<protein>
    <submittedName>
        <fullName evidence="1">Uncharacterized protein</fullName>
    </submittedName>
</protein>
<dbReference type="Proteomes" id="UP000318422">
    <property type="component" value="Unassembled WGS sequence"/>
</dbReference>
<dbReference type="EMBL" id="BJNV01000096">
    <property type="protein sequence ID" value="GEC97527.1"/>
    <property type="molecule type" value="Genomic_DNA"/>
</dbReference>
<evidence type="ECO:0000313" key="1">
    <source>
        <dbReference type="EMBL" id="GEC97527.1"/>
    </source>
</evidence>
<proteinExistence type="predicted"/>
<gene>
    <name evidence="1" type="ORF">ZRA01_36000</name>
</gene>
<comment type="caution">
    <text evidence="1">The sequence shown here is derived from an EMBL/GenBank/DDBJ whole genome shotgun (WGS) entry which is preliminary data.</text>
</comment>
<keyword evidence="2" id="KW-1185">Reference proteome</keyword>
<sequence length="320" mass="36850">MRNLIEHWKLAGLKRLQGMREDFLRLVRRADGARAKAGETQPEALPLDRPLRRWPPEELEKVKAYLEAKGGEQWPFDDHLLAIEWIHQKWWPADEVRTVAQWEAAKAIYGQRIRHLMAFHGPLDSLIEQEAQRRQNQLFRTYRLPVADFERLVIPVVLQHPCSPDSFDQETVARLWRTISPSQSERRGVLDELGFWPIPLEVTQTAARVGRFAQVLLAARAAGHQTLQLHVSACSCRRSQCGDVWAVDALLQSLEGVAYPALPPPQSRCRMLTDEDDECRAWCEISVTPMDRARQPAVDPAFERELDEIADRHWAKLAQQ</sequence>
<organism evidence="1 2">
    <name type="scientific">Zoogloea ramigera</name>
    <dbReference type="NCBI Taxonomy" id="350"/>
    <lineage>
        <taxon>Bacteria</taxon>
        <taxon>Pseudomonadati</taxon>
        <taxon>Pseudomonadota</taxon>
        <taxon>Betaproteobacteria</taxon>
        <taxon>Rhodocyclales</taxon>
        <taxon>Zoogloeaceae</taxon>
        <taxon>Zoogloea</taxon>
    </lineage>
</organism>
<reference evidence="1 2" key="1">
    <citation type="submission" date="2019-06" db="EMBL/GenBank/DDBJ databases">
        <title>Whole genome shotgun sequence of Zoogloea ramigera NBRC 15342.</title>
        <authorList>
            <person name="Hosoyama A."/>
            <person name="Uohara A."/>
            <person name="Ohji S."/>
            <person name="Ichikawa N."/>
        </authorList>
    </citation>
    <scope>NUCLEOTIDE SEQUENCE [LARGE SCALE GENOMIC DNA]</scope>
    <source>
        <strain evidence="1 2">NBRC 15342</strain>
    </source>
</reference>
<dbReference type="RefSeq" id="WP_141354832.1">
    <property type="nucleotide sequence ID" value="NZ_BJNV01000096.1"/>
</dbReference>
<accession>A0A4Y4D2P2</accession>